<evidence type="ECO:0000313" key="2">
    <source>
        <dbReference type="EMBL" id="MBW0484153.1"/>
    </source>
</evidence>
<dbReference type="Proteomes" id="UP000765509">
    <property type="component" value="Unassembled WGS sequence"/>
</dbReference>
<dbReference type="AlphaFoldDB" id="A0A9Q3CJM7"/>
<dbReference type="OrthoDB" id="2505776at2759"/>
<dbReference type="EMBL" id="AVOT02007560">
    <property type="protein sequence ID" value="MBW0484153.1"/>
    <property type="molecule type" value="Genomic_DNA"/>
</dbReference>
<proteinExistence type="predicted"/>
<gene>
    <name evidence="2" type="ORF">O181_023868</name>
</gene>
<keyword evidence="3" id="KW-1185">Reference proteome</keyword>
<organism evidence="2 3">
    <name type="scientific">Austropuccinia psidii MF-1</name>
    <dbReference type="NCBI Taxonomy" id="1389203"/>
    <lineage>
        <taxon>Eukaryota</taxon>
        <taxon>Fungi</taxon>
        <taxon>Dikarya</taxon>
        <taxon>Basidiomycota</taxon>
        <taxon>Pucciniomycotina</taxon>
        <taxon>Pucciniomycetes</taxon>
        <taxon>Pucciniales</taxon>
        <taxon>Sphaerophragmiaceae</taxon>
        <taxon>Austropuccinia</taxon>
    </lineage>
</organism>
<evidence type="ECO:0000313" key="3">
    <source>
        <dbReference type="Proteomes" id="UP000765509"/>
    </source>
</evidence>
<name>A0A9Q3CJM7_9BASI</name>
<accession>A0A9Q3CJM7</accession>
<protein>
    <submittedName>
        <fullName evidence="2">Uncharacterized protein</fullName>
    </submittedName>
</protein>
<comment type="caution">
    <text evidence="2">The sequence shown here is derived from an EMBL/GenBank/DDBJ whole genome shotgun (WGS) entry which is preliminary data.</text>
</comment>
<evidence type="ECO:0000256" key="1">
    <source>
        <dbReference type="SAM" id="MobiDB-lite"/>
    </source>
</evidence>
<sequence>MESAKQDLSFRNEFAPQNFLNEIDGIPMPHSQDDEELNSNGEDHEPKTHGTLNSNIICTFSLIKENFCKAREMLIHIIHCFTHEGIPNNNLLSNIPHDICTISKQLKLESPFEQHPTISSKPCITEPFNTFKVYPLPHLQLSPTNPTLTNQGQKLGEVHLKGQKPHRISQERFFSQSLLEWIKWFLNIPGIEQGIEDWAYELSTHQSIAVCNVGQVSVWKDLFLPPSANHPLELGLSLFVYWFNPKGKNISAGVIPSPKQPEMVTINNVLKLLIDELIELNCGVKVVTPNHPRERYVVVKLVGLIGEIVATHKAGGFMSHLAK</sequence>
<reference evidence="2" key="1">
    <citation type="submission" date="2021-03" db="EMBL/GenBank/DDBJ databases">
        <title>Draft genome sequence of rust myrtle Austropuccinia psidii MF-1, a brazilian biotype.</title>
        <authorList>
            <person name="Quecine M.C."/>
            <person name="Pachon D.M.R."/>
            <person name="Bonatelli M.L."/>
            <person name="Correr F.H."/>
            <person name="Franceschini L.M."/>
            <person name="Leite T.F."/>
            <person name="Margarido G.R.A."/>
            <person name="Almeida C.A."/>
            <person name="Ferrarezi J.A."/>
            <person name="Labate C.A."/>
        </authorList>
    </citation>
    <scope>NUCLEOTIDE SEQUENCE</scope>
    <source>
        <strain evidence="2">MF-1</strain>
    </source>
</reference>
<feature type="region of interest" description="Disordered" evidence="1">
    <location>
        <begin position="21"/>
        <end position="48"/>
    </location>
</feature>